<dbReference type="EMBL" id="AP005634">
    <property type="protein sequence ID" value="BAD33706.1"/>
    <property type="molecule type" value="Genomic_DNA"/>
</dbReference>
<accession>Q69NR4</accession>
<sequence>MRRQDEESTGREIIGVVADAVEPPVSTARLLPRRRCYFGHYSSQRCQVECSQPAPTEIVITPSPGDRESCHGRRRRCRPSGPHPHQLITICRRWPSPCRVDGALGIVGAATGARRQAIPDPGDCQSSRGRRQVRLIQKFLLRTTQTPLNRPCPRSRRQPGGHLVHLIGNAQTLAVPVKLLVTMSAEFTIDIYSIIFDGAATFLTLIAKPLKKIASRSAATRCPYAVVKPSHDSFSSSSRGRRAIRPRRSPTRVPCMSKINLSTPARRLRLMRRNDEGGRSLYEGYATNTSARTDEAVDALPAPTYISTIFTNIHHAWRTGSEDDETTTSSLIGGAL</sequence>
<reference evidence="3" key="1">
    <citation type="journal article" date="2005" name="Nature">
        <title>The map-based sequence of the rice genome.</title>
        <authorList>
            <consortium name="International rice genome sequencing project (IRGSP)"/>
            <person name="Matsumoto T."/>
            <person name="Wu J."/>
            <person name="Kanamori H."/>
            <person name="Katayose Y."/>
            <person name="Fujisawa M."/>
            <person name="Namiki N."/>
            <person name="Mizuno H."/>
            <person name="Yamamoto K."/>
            <person name="Antonio B.A."/>
            <person name="Baba T."/>
            <person name="Sakata K."/>
            <person name="Nagamura Y."/>
            <person name="Aoki H."/>
            <person name="Arikawa K."/>
            <person name="Arita K."/>
            <person name="Bito T."/>
            <person name="Chiden Y."/>
            <person name="Fujitsuka N."/>
            <person name="Fukunaka R."/>
            <person name="Hamada M."/>
            <person name="Harada C."/>
            <person name="Hayashi A."/>
            <person name="Hijishita S."/>
            <person name="Honda M."/>
            <person name="Hosokawa S."/>
            <person name="Ichikawa Y."/>
            <person name="Idonuma A."/>
            <person name="Iijima M."/>
            <person name="Ikeda M."/>
            <person name="Ikeno M."/>
            <person name="Ito K."/>
            <person name="Ito S."/>
            <person name="Ito T."/>
            <person name="Ito Y."/>
            <person name="Ito Y."/>
            <person name="Iwabuchi A."/>
            <person name="Kamiya K."/>
            <person name="Karasawa W."/>
            <person name="Kurita K."/>
            <person name="Katagiri S."/>
            <person name="Kikuta A."/>
            <person name="Kobayashi H."/>
            <person name="Kobayashi N."/>
            <person name="Machita K."/>
            <person name="Maehara T."/>
            <person name="Masukawa M."/>
            <person name="Mizubayashi T."/>
            <person name="Mukai Y."/>
            <person name="Nagasaki H."/>
            <person name="Nagata Y."/>
            <person name="Naito S."/>
            <person name="Nakashima M."/>
            <person name="Nakama Y."/>
            <person name="Nakamichi Y."/>
            <person name="Nakamura M."/>
            <person name="Meguro A."/>
            <person name="Negishi M."/>
            <person name="Ohta I."/>
            <person name="Ohta T."/>
            <person name="Okamoto M."/>
            <person name="Ono N."/>
            <person name="Saji S."/>
            <person name="Sakaguchi M."/>
            <person name="Sakai K."/>
            <person name="Shibata M."/>
            <person name="Shimokawa T."/>
            <person name="Song J."/>
            <person name="Takazaki Y."/>
            <person name="Terasawa K."/>
            <person name="Tsugane M."/>
            <person name="Tsuji K."/>
            <person name="Ueda S."/>
            <person name="Waki K."/>
            <person name="Yamagata H."/>
            <person name="Yamamoto M."/>
            <person name="Yamamoto S."/>
            <person name="Yamane H."/>
            <person name="Yoshiki S."/>
            <person name="Yoshihara R."/>
            <person name="Yukawa K."/>
            <person name="Zhong H."/>
            <person name="Yano M."/>
            <person name="Yuan Q."/>
            <person name="Ouyang S."/>
            <person name="Liu J."/>
            <person name="Jones K.M."/>
            <person name="Gansberger K."/>
            <person name="Moffat K."/>
            <person name="Hill J."/>
            <person name="Bera J."/>
            <person name="Fadrosh D."/>
            <person name="Jin S."/>
            <person name="Johri S."/>
            <person name="Kim M."/>
            <person name="Overton L."/>
            <person name="Reardon M."/>
            <person name="Tsitrin T."/>
            <person name="Vuong H."/>
            <person name="Weaver B."/>
            <person name="Ciecko A."/>
            <person name="Tallon L."/>
            <person name="Jackson J."/>
            <person name="Pai G."/>
            <person name="Aken S.V."/>
            <person name="Utterback T."/>
            <person name="Reidmuller S."/>
            <person name="Feldblyum T."/>
            <person name="Hsiao J."/>
            <person name="Zismann V."/>
            <person name="Iobst S."/>
            <person name="de Vazeille A.R."/>
            <person name="Buell C.R."/>
            <person name="Ying K."/>
            <person name="Li Y."/>
            <person name="Lu T."/>
            <person name="Huang Y."/>
            <person name="Zhao Q."/>
            <person name="Feng Q."/>
            <person name="Zhang L."/>
            <person name="Zhu J."/>
            <person name="Weng Q."/>
            <person name="Mu J."/>
            <person name="Lu Y."/>
            <person name="Fan D."/>
            <person name="Liu Y."/>
            <person name="Guan J."/>
            <person name="Zhang Y."/>
            <person name="Yu S."/>
            <person name="Liu X."/>
            <person name="Zhang Y."/>
            <person name="Hong G."/>
            <person name="Han B."/>
            <person name="Choisne N."/>
            <person name="Demange N."/>
            <person name="Orjeda G."/>
            <person name="Samain S."/>
            <person name="Cattolico L."/>
            <person name="Pelletier E."/>
            <person name="Couloux A."/>
            <person name="Segurens B."/>
            <person name="Wincker P."/>
            <person name="D'Hont A."/>
            <person name="Scarpelli C."/>
            <person name="Weissenbach J."/>
            <person name="Salanoubat M."/>
            <person name="Quetier F."/>
            <person name="Yu Y."/>
            <person name="Kim H.R."/>
            <person name="Rambo T."/>
            <person name="Currie J."/>
            <person name="Collura K."/>
            <person name="Luo M."/>
            <person name="Yang T."/>
            <person name="Ammiraju J.S.S."/>
            <person name="Engler F."/>
            <person name="Soderlund C."/>
            <person name="Wing R.A."/>
            <person name="Palmer L.E."/>
            <person name="de la Bastide M."/>
            <person name="Spiegel L."/>
            <person name="Nascimento L."/>
            <person name="Zutavern T."/>
            <person name="O'Shaughnessy A."/>
            <person name="Dike S."/>
            <person name="Dedhia N."/>
            <person name="Preston R."/>
            <person name="Balija V."/>
            <person name="McCombie W.R."/>
            <person name="Chow T."/>
            <person name="Chen H."/>
            <person name="Chung M."/>
            <person name="Chen C."/>
            <person name="Shaw J."/>
            <person name="Wu H."/>
            <person name="Hsiao K."/>
            <person name="Chao Y."/>
            <person name="Chu M."/>
            <person name="Cheng C."/>
            <person name="Hour A."/>
            <person name="Lee P."/>
            <person name="Lin S."/>
            <person name="Lin Y."/>
            <person name="Liou J."/>
            <person name="Liu S."/>
            <person name="Hsing Y."/>
            <person name="Raghuvanshi S."/>
            <person name="Mohanty A."/>
            <person name="Bharti A.K."/>
            <person name="Gaur A."/>
            <person name="Gupta V."/>
            <person name="Kumar D."/>
            <person name="Ravi V."/>
            <person name="Vij S."/>
            <person name="Kapur A."/>
            <person name="Khurana P."/>
            <person name="Khurana P."/>
            <person name="Khurana J.P."/>
            <person name="Tyagi A.K."/>
            <person name="Gaikwad K."/>
            <person name="Singh A."/>
            <person name="Dalal V."/>
            <person name="Srivastava S."/>
            <person name="Dixit A."/>
            <person name="Pal A.K."/>
            <person name="Ghazi I.A."/>
            <person name="Yadav M."/>
            <person name="Pandit A."/>
            <person name="Bhargava A."/>
            <person name="Sureshbabu K."/>
            <person name="Batra K."/>
            <person name="Sharma T.R."/>
            <person name="Mohapatra T."/>
            <person name="Singh N.K."/>
            <person name="Messing J."/>
            <person name="Nelson A.B."/>
            <person name="Fuks G."/>
            <person name="Kavchok S."/>
            <person name="Keizer G."/>
            <person name="Linton E."/>
            <person name="Llaca V."/>
            <person name="Song R."/>
            <person name="Tanyolac B."/>
            <person name="Young S."/>
            <person name="Ho-Il K."/>
            <person name="Hahn J.H."/>
            <person name="Sangsakoo G."/>
            <person name="Vanavichit A."/>
            <person name="de Mattos Luiz.A.T."/>
            <person name="Zimmer P.D."/>
            <person name="Malone G."/>
            <person name="Dellagostin O."/>
            <person name="de Oliveira A.C."/>
            <person name="Bevan M."/>
            <person name="Bancroft I."/>
            <person name="Minx P."/>
            <person name="Cordum H."/>
            <person name="Wilson R."/>
            <person name="Cheng Z."/>
            <person name="Jin W."/>
            <person name="Jiang J."/>
            <person name="Leong S.A."/>
            <person name="Iwama H."/>
            <person name="Gojobori T."/>
            <person name="Itoh T."/>
            <person name="Niimura Y."/>
            <person name="Fujii Y."/>
            <person name="Habara T."/>
            <person name="Sakai H."/>
            <person name="Sato Y."/>
            <person name="Wilson G."/>
            <person name="Kumar K."/>
            <person name="McCouch S."/>
            <person name="Juretic N."/>
            <person name="Hoen D."/>
            <person name="Wright S."/>
            <person name="Bruskiewich R."/>
            <person name="Bureau T."/>
            <person name="Miyao A."/>
            <person name="Hirochika H."/>
            <person name="Nishikawa T."/>
            <person name="Kadowaki K."/>
            <person name="Sugiura M."/>
            <person name="Burr B."/>
            <person name="Sasaki T."/>
        </authorList>
    </citation>
    <scope>NUCLEOTIDE SEQUENCE [LARGE SCALE GENOMIC DNA]</scope>
    <source>
        <strain evidence="3">cv. Nipponbare</strain>
    </source>
</reference>
<dbReference type="AlphaFoldDB" id="Q69NR4"/>
<dbReference type="Proteomes" id="UP000000763">
    <property type="component" value="Chromosome 9"/>
</dbReference>
<organism evidence="2 3">
    <name type="scientific">Oryza sativa subsp. japonica</name>
    <name type="common">Rice</name>
    <dbReference type="NCBI Taxonomy" id="39947"/>
    <lineage>
        <taxon>Eukaryota</taxon>
        <taxon>Viridiplantae</taxon>
        <taxon>Streptophyta</taxon>
        <taxon>Embryophyta</taxon>
        <taxon>Tracheophyta</taxon>
        <taxon>Spermatophyta</taxon>
        <taxon>Magnoliopsida</taxon>
        <taxon>Liliopsida</taxon>
        <taxon>Poales</taxon>
        <taxon>Poaceae</taxon>
        <taxon>BOP clade</taxon>
        <taxon>Oryzoideae</taxon>
        <taxon>Oryzeae</taxon>
        <taxon>Oryzinae</taxon>
        <taxon>Oryza</taxon>
        <taxon>Oryza sativa</taxon>
    </lineage>
</organism>
<name>Q69NR4_ORYSJ</name>
<gene>
    <name evidence="2" type="primary">P0584D02.39</name>
</gene>
<reference evidence="3" key="2">
    <citation type="journal article" date="2008" name="Nucleic Acids Res.">
        <title>The rice annotation project database (RAP-DB): 2008 update.</title>
        <authorList>
            <consortium name="The rice annotation project (RAP)"/>
        </authorList>
    </citation>
    <scope>GENOME REANNOTATION</scope>
    <source>
        <strain evidence="3">cv. Nipponbare</strain>
    </source>
</reference>
<protein>
    <submittedName>
        <fullName evidence="2">Uncharacterized protein</fullName>
    </submittedName>
</protein>
<evidence type="ECO:0000313" key="2">
    <source>
        <dbReference type="EMBL" id="BAD33706.1"/>
    </source>
</evidence>
<evidence type="ECO:0000313" key="3">
    <source>
        <dbReference type="Proteomes" id="UP000000763"/>
    </source>
</evidence>
<feature type="region of interest" description="Disordered" evidence="1">
    <location>
        <begin position="62"/>
        <end position="82"/>
    </location>
</feature>
<evidence type="ECO:0000256" key="1">
    <source>
        <dbReference type="SAM" id="MobiDB-lite"/>
    </source>
</evidence>
<proteinExistence type="predicted"/>